<keyword evidence="5" id="KW-1185">Reference proteome</keyword>
<evidence type="ECO:0008006" key="6">
    <source>
        <dbReference type="Google" id="ProtNLM"/>
    </source>
</evidence>
<accession>A0A1L7X0Y4</accession>
<reference evidence="4 5" key="1">
    <citation type="submission" date="2016-03" db="EMBL/GenBank/DDBJ databases">
        <authorList>
            <person name="Ploux O."/>
        </authorList>
    </citation>
    <scope>NUCLEOTIDE SEQUENCE [LARGE SCALE GENOMIC DNA]</scope>
    <source>
        <strain evidence="4 5">UAMH 11012</strain>
    </source>
</reference>
<proteinExistence type="predicted"/>
<dbReference type="PANTHER" id="PTHR10039">
    <property type="entry name" value="AMELOGENIN"/>
    <property type="match status" value="1"/>
</dbReference>
<dbReference type="SUPFAM" id="SSF52540">
    <property type="entry name" value="P-loop containing nucleoside triphosphate hydrolases"/>
    <property type="match status" value="1"/>
</dbReference>
<sequence length="1043" mass="117798">MDPLTALSVAGTIIQFVDFGSKLFDHSVQLYKSSQGSLKANEELELVTGDLQCVVTKLRGSFSTVPTENVSSFSITDDEHRRNFLTICDEATEIAHELLLRLNGLKAEDGNNRAWKSLKAAVKAAWSKDEIKSLRQRLSLLKESLSSGSMLLLGEKIDAASLRSSARFDSLDTQTQQMLESVMNMEKGLSKEIVEFTTKLICRSEAVNQDEHQKTRQLITDLRNSFTSRDSPADIITAQIEMLSVGHEEEQYLRHTIQSEILGLLRYPYMTGRYEQLLQAHPQTFDWIFADADDWEFPWTDFGKWLREGQGIYWINGKAASGKSTLMKHVYDDQRTQDHLRQWSKNPISGLIPYCTATFFFWSTGTTLQKSQEGLLRSLLFQILGDHPDLIHLVFPTRWAELYNGTLSIGRKIHPEPWSLTQLQKALERLTGQTQYPLNVLFYIDGLDEFSGDAEKLCTFFKHLSTKSVSAKFCLSSRPWVMFKQTFQGCASLRLQDLTAKDIKTYVNDKLSESSAFEQLAARENELASKLAQAILDRADGVFLWVEIVVRLLVRGASNRDTVPQLWTRSKSFPTELYDLFESILSRIEPCYLDWASKAFQFMIASAQLASDPFRRSMSGPIPTTTSDESNMGRGVSPLTLIEFTFALDENNEWEGMTVLSKPQLVSKLEETQIHLTARCAGLLEVSDSGNLTGFGSSFRRILWMHRTARDFVCQSTIWTKTMAGDCFGDPSACVGLMKSAIVSLSILECEKAWFLRKDNPPNSSTMKPLAFNALIYAYHADGDSPTRKLRTKLLTKLLNTDVPFDHPPSLPRGKTPLDRATLYCLADFVEDLLTGSEPSTRRRTVEALFVPLCTPGRYWSQDYPFPTSRMLDCLLTMGNLPPRDTSDLRATISPSQYPGVYGDLYGELLNSNSFTIPPIKIPRFVESQLSIIGGLLKARVDPTGTLAYIPKNFVLNKEAIQSNVEKDVAVLLESERVNIVTVLIKIKQAITDEIDLTKKRKRGFVLKRQVIQISDDSEPDDTVFIEERPCYRNKRIKTNDDG</sequence>
<dbReference type="InterPro" id="IPR056884">
    <property type="entry name" value="NPHP3-like_N"/>
</dbReference>
<feature type="domain" description="DUF7791" evidence="3">
    <location>
        <begin position="587"/>
        <end position="743"/>
    </location>
</feature>
<dbReference type="PANTHER" id="PTHR10039:SF5">
    <property type="entry name" value="NACHT DOMAIN-CONTAINING PROTEIN"/>
    <property type="match status" value="1"/>
</dbReference>
<evidence type="ECO:0000259" key="2">
    <source>
        <dbReference type="Pfam" id="PF24883"/>
    </source>
</evidence>
<dbReference type="OrthoDB" id="443402at2759"/>
<organism evidence="4 5">
    <name type="scientific">Phialocephala subalpina</name>
    <dbReference type="NCBI Taxonomy" id="576137"/>
    <lineage>
        <taxon>Eukaryota</taxon>
        <taxon>Fungi</taxon>
        <taxon>Dikarya</taxon>
        <taxon>Ascomycota</taxon>
        <taxon>Pezizomycotina</taxon>
        <taxon>Leotiomycetes</taxon>
        <taxon>Helotiales</taxon>
        <taxon>Mollisiaceae</taxon>
        <taxon>Phialocephala</taxon>
        <taxon>Phialocephala fortinii species complex</taxon>
    </lineage>
</organism>
<evidence type="ECO:0000313" key="4">
    <source>
        <dbReference type="EMBL" id="CZR58688.1"/>
    </source>
</evidence>
<dbReference type="EMBL" id="FJOG01000012">
    <property type="protein sequence ID" value="CZR58688.1"/>
    <property type="molecule type" value="Genomic_DNA"/>
</dbReference>
<protein>
    <recommendedName>
        <fullName evidence="6">NACHT domain-containing protein</fullName>
    </recommendedName>
</protein>
<dbReference type="AlphaFoldDB" id="A0A1L7X0Y4"/>
<dbReference type="Pfam" id="PF24883">
    <property type="entry name" value="NPHP3_N"/>
    <property type="match status" value="1"/>
</dbReference>
<keyword evidence="1" id="KW-0677">Repeat</keyword>
<dbReference type="InterPro" id="IPR027417">
    <property type="entry name" value="P-loop_NTPase"/>
</dbReference>
<evidence type="ECO:0000256" key="1">
    <source>
        <dbReference type="ARBA" id="ARBA00022737"/>
    </source>
</evidence>
<dbReference type="Proteomes" id="UP000184330">
    <property type="component" value="Unassembled WGS sequence"/>
</dbReference>
<evidence type="ECO:0000259" key="3">
    <source>
        <dbReference type="Pfam" id="PF25053"/>
    </source>
</evidence>
<dbReference type="Gene3D" id="3.40.50.300">
    <property type="entry name" value="P-loop containing nucleotide triphosphate hydrolases"/>
    <property type="match status" value="1"/>
</dbReference>
<evidence type="ECO:0000313" key="5">
    <source>
        <dbReference type="Proteomes" id="UP000184330"/>
    </source>
</evidence>
<name>A0A1L7X0Y4_9HELO</name>
<dbReference type="Pfam" id="PF25053">
    <property type="entry name" value="DUF7791"/>
    <property type="match status" value="1"/>
</dbReference>
<feature type="domain" description="Nephrocystin 3-like N-terminal" evidence="2">
    <location>
        <begin position="295"/>
        <end position="478"/>
    </location>
</feature>
<dbReference type="STRING" id="576137.A0A1L7X0Y4"/>
<gene>
    <name evidence="4" type="ORF">PAC_08580</name>
</gene>
<dbReference type="InterPro" id="IPR056693">
    <property type="entry name" value="DUF7791"/>
</dbReference>